<dbReference type="EMBL" id="JBEOKT010000007">
    <property type="protein sequence ID" value="MER2997936.1"/>
    <property type="molecule type" value="Genomic_DNA"/>
</dbReference>
<accession>A0ABV1RUU0</accession>
<feature type="signal peptide" evidence="1">
    <location>
        <begin position="1"/>
        <end position="26"/>
    </location>
</feature>
<dbReference type="Proteomes" id="UP001476807">
    <property type="component" value="Unassembled WGS sequence"/>
</dbReference>
<evidence type="ECO:0000256" key="1">
    <source>
        <dbReference type="SAM" id="SignalP"/>
    </source>
</evidence>
<gene>
    <name evidence="2" type="ORF">ABS362_10290</name>
</gene>
<name>A0ABV1RUU0_9BACT</name>
<feature type="chain" id="PRO_5047143447" description="YARHG domain-containing protein" evidence="1">
    <location>
        <begin position="27"/>
        <end position="371"/>
    </location>
</feature>
<evidence type="ECO:0000313" key="3">
    <source>
        <dbReference type="Proteomes" id="UP001476807"/>
    </source>
</evidence>
<protein>
    <recommendedName>
        <fullName evidence="4">YARHG domain-containing protein</fullName>
    </recommendedName>
</protein>
<keyword evidence="1" id="KW-0732">Signal</keyword>
<evidence type="ECO:0000313" key="2">
    <source>
        <dbReference type="EMBL" id="MER2997936.1"/>
    </source>
</evidence>
<dbReference type="RefSeq" id="WP_350412382.1">
    <property type="nucleotide sequence ID" value="NZ_JBEOKT010000007.1"/>
</dbReference>
<proteinExistence type="predicted"/>
<evidence type="ECO:0008006" key="4">
    <source>
        <dbReference type="Google" id="ProtNLM"/>
    </source>
</evidence>
<comment type="caution">
    <text evidence="2">The sequence shown here is derived from an EMBL/GenBank/DDBJ whole genome shotgun (WGS) entry which is preliminary data.</text>
</comment>
<organism evidence="2 3">
    <name type="scientific">Pontibacter populi</name>
    <dbReference type="NCBI Taxonomy" id="890055"/>
    <lineage>
        <taxon>Bacteria</taxon>
        <taxon>Pseudomonadati</taxon>
        <taxon>Bacteroidota</taxon>
        <taxon>Cytophagia</taxon>
        <taxon>Cytophagales</taxon>
        <taxon>Hymenobacteraceae</taxon>
        <taxon>Pontibacter</taxon>
    </lineage>
</organism>
<reference evidence="2 3" key="1">
    <citation type="submission" date="2024-06" db="EMBL/GenBank/DDBJ databases">
        <title>Pontibacter populi HYL7-15.</title>
        <authorList>
            <person name="Kim M.K."/>
        </authorList>
    </citation>
    <scope>NUCLEOTIDE SEQUENCE [LARGE SCALE GENOMIC DNA]</scope>
    <source>
        <strain evidence="2 3">HYL7-15</strain>
    </source>
</reference>
<keyword evidence="3" id="KW-1185">Reference proteome</keyword>
<sequence>MSQVLFFAVKFVLVLSLAFYPNVAPAETHLSSYSLQNTVYQQDENPLFTNEEILEIKLSMDYGALLKDRGEDSKYHPAILSYTDSNGLVTVMNLKAKVRGNRRRDPSVCAFPPLLLNFVRKTSGQTIFNKVNKVKLVTHCINEDYVIREFLVYKLYNVLTNYSFRVKLCRVTYEDLKSKRKTEKRYAFMIEDDSEMAKRNNSELVKKELVINMRETDEEAMALLAFFQYMIGNTDWSVPYRHNIELMATDPLSPAIPVTYDFDYAGIVDAPYASPPPELNITSVRQRLFRGYSYSPNTLRKTINTFNARRTSIYGLYKQEYDLLDKSYLKRTMKYLDEFYETINDPKRLDKKINKVGQKNQEKYVVVKGLE</sequence>